<comment type="caution">
    <text evidence="2">The sequence shown here is derived from an EMBL/GenBank/DDBJ whole genome shotgun (WGS) entry which is preliminary data.</text>
</comment>
<feature type="transmembrane region" description="Helical" evidence="1">
    <location>
        <begin position="63"/>
        <end position="82"/>
    </location>
</feature>
<organism evidence="2 3">
    <name type="scientific">Clostridium aestuarii</name>
    <dbReference type="NCBI Taxonomy" id="338193"/>
    <lineage>
        <taxon>Bacteria</taxon>
        <taxon>Bacillati</taxon>
        <taxon>Bacillota</taxon>
        <taxon>Clostridia</taxon>
        <taxon>Eubacteriales</taxon>
        <taxon>Clostridiaceae</taxon>
        <taxon>Clostridium</taxon>
    </lineage>
</organism>
<dbReference type="EMBL" id="JAPQER010000007">
    <property type="protein sequence ID" value="MCY6485451.1"/>
    <property type="molecule type" value="Genomic_DNA"/>
</dbReference>
<keyword evidence="3" id="KW-1185">Reference proteome</keyword>
<accession>A0ABT4D2I8</accession>
<keyword evidence="1" id="KW-1133">Transmembrane helix</keyword>
<protein>
    <submittedName>
        <fullName evidence="2">Uncharacterized protein</fullName>
    </submittedName>
</protein>
<evidence type="ECO:0000256" key="1">
    <source>
        <dbReference type="SAM" id="Phobius"/>
    </source>
</evidence>
<gene>
    <name evidence="2" type="ORF">OW763_14045</name>
</gene>
<dbReference type="RefSeq" id="WP_268041788.1">
    <property type="nucleotide sequence ID" value="NZ_JAPQER010000007.1"/>
</dbReference>
<keyword evidence="1" id="KW-0812">Transmembrane</keyword>
<sequence>MQEKWDDIDNLIFNSKEDIEPSPDYNERLMNKIHNIKCESESKVHSSSNRVSLLFNFKTNNSTALSLIMAGLMMLIVVNTGLKYKIVETKCFIKSKTMLIESKYNYNLDIINDKNLFKE</sequence>
<reference evidence="2" key="1">
    <citation type="submission" date="2022-12" db="EMBL/GenBank/DDBJ databases">
        <authorList>
            <person name="Wang J."/>
        </authorList>
    </citation>
    <scope>NUCLEOTIDE SEQUENCE</scope>
    <source>
        <strain evidence="2">HY-45-18</strain>
    </source>
</reference>
<dbReference type="Proteomes" id="UP001078443">
    <property type="component" value="Unassembled WGS sequence"/>
</dbReference>
<evidence type="ECO:0000313" key="3">
    <source>
        <dbReference type="Proteomes" id="UP001078443"/>
    </source>
</evidence>
<keyword evidence="1" id="KW-0472">Membrane</keyword>
<name>A0ABT4D2I8_9CLOT</name>
<proteinExistence type="predicted"/>
<evidence type="ECO:0000313" key="2">
    <source>
        <dbReference type="EMBL" id="MCY6485451.1"/>
    </source>
</evidence>